<keyword evidence="1" id="KW-0812">Transmembrane</keyword>
<evidence type="ECO:0000313" key="3">
    <source>
        <dbReference type="Proteomes" id="UP000194841"/>
    </source>
</evidence>
<protein>
    <submittedName>
        <fullName evidence="2">Uncharacterized protein</fullName>
    </submittedName>
</protein>
<keyword evidence="3" id="KW-1185">Reference proteome</keyword>
<organism evidence="2 3">
    <name type="scientific">Pseudoalteromonas ulvae</name>
    <dbReference type="NCBI Taxonomy" id="107327"/>
    <lineage>
        <taxon>Bacteria</taxon>
        <taxon>Pseudomonadati</taxon>
        <taxon>Pseudomonadota</taxon>
        <taxon>Gammaproteobacteria</taxon>
        <taxon>Alteromonadales</taxon>
        <taxon>Pseudoalteromonadaceae</taxon>
        <taxon>Pseudoalteromonas</taxon>
    </lineage>
</organism>
<keyword evidence="1" id="KW-1133">Transmembrane helix</keyword>
<dbReference type="Proteomes" id="UP000194841">
    <property type="component" value="Unassembled WGS sequence"/>
</dbReference>
<keyword evidence="1" id="KW-0472">Membrane</keyword>
<feature type="transmembrane region" description="Helical" evidence="1">
    <location>
        <begin position="12"/>
        <end position="35"/>
    </location>
</feature>
<name>A0A244CUK0_PSEDV</name>
<dbReference type="EMBL" id="MWPV01000001">
    <property type="protein sequence ID" value="OUL59293.1"/>
    <property type="molecule type" value="Genomic_DNA"/>
</dbReference>
<gene>
    <name evidence="2" type="ORF">B1199_03215</name>
</gene>
<sequence length="62" mass="6889">MDFINYIKENTSWIFSGIGVYIISAVIGLIIFIFVRKKLSINKVKQSNIIAGGDVVGRDKKG</sequence>
<accession>A0A244CUK0</accession>
<reference evidence="2 3" key="1">
    <citation type="submission" date="2017-02" db="EMBL/GenBank/DDBJ databases">
        <title>Pseudoalteromonas ulvae TC14 Genome.</title>
        <authorList>
            <person name="Molmeret M."/>
        </authorList>
    </citation>
    <scope>NUCLEOTIDE SEQUENCE [LARGE SCALE GENOMIC DNA]</scope>
    <source>
        <strain evidence="2">TC14</strain>
    </source>
</reference>
<dbReference type="AlphaFoldDB" id="A0A244CUK0"/>
<dbReference type="RefSeq" id="WP_086742686.1">
    <property type="nucleotide sequence ID" value="NZ_MWPV01000001.1"/>
</dbReference>
<proteinExistence type="predicted"/>
<evidence type="ECO:0000256" key="1">
    <source>
        <dbReference type="SAM" id="Phobius"/>
    </source>
</evidence>
<dbReference type="OrthoDB" id="7069148at2"/>
<evidence type="ECO:0000313" key="2">
    <source>
        <dbReference type="EMBL" id="OUL59293.1"/>
    </source>
</evidence>
<comment type="caution">
    <text evidence="2">The sequence shown here is derived from an EMBL/GenBank/DDBJ whole genome shotgun (WGS) entry which is preliminary data.</text>
</comment>